<keyword evidence="2" id="KW-1185">Reference proteome</keyword>
<organism evidence="1 2">
    <name type="scientific">Avena sativa</name>
    <name type="common">Oat</name>
    <dbReference type="NCBI Taxonomy" id="4498"/>
    <lineage>
        <taxon>Eukaryota</taxon>
        <taxon>Viridiplantae</taxon>
        <taxon>Streptophyta</taxon>
        <taxon>Embryophyta</taxon>
        <taxon>Tracheophyta</taxon>
        <taxon>Spermatophyta</taxon>
        <taxon>Magnoliopsida</taxon>
        <taxon>Liliopsida</taxon>
        <taxon>Poales</taxon>
        <taxon>Poaceae</taxon>
        <taxon>BOP clade</taxon>
        <taxon>Pooideae</taxon>
        <taxon>Poodae</taxon>
        <taxon>Poeae</taxon>
        <taxon>Poeae Chloroplast Group 1 (Aveneae type)</taxon>
        <taxon>Aveninae</taxon>
        <taxon>Avena</taxon>
    </lineage>
</organism>
<evidence type="ECO:0000313" key="2">
    <source>
        <dbReference type="Proteomes" id="UP001732700"/>
    </source>
</evidence>
<protein>
    <submittedName>
        <fullName evidence="1">Uncharacterized protein</fullName>
    </submittedName>
</protein>
<dbReference type="Proteomes" id="UP001732700">
    <property type="component" value="Chromosome 5D"/>
</dbReference>
<name>A0ACD5Y718_AVESA</name>
<dbReference type="EnsemblPlants" id="AVESA.00010b.r2.5DG0952860.1">
    <property type="protein sequence ID" value="AVESA.00010b.r2.5DG0952860.1.CDS.1"/>
    <property type="gene ID" value="AVESA.00010b.r2.5DG0952860"/>
</dbReference>
<reference evidence="1" key="2">
    <citation type="submission" date="2025-09" db="UniProtKB">
        <authorList>
            <consortium name="EnsemblPlants"/>
        </authorList>
    </citation>
    <scope>IDENTIFICATION</scope>
</reference>
<sequence length="283" mass="31216">MRTRTYGTIDRITEEEEAWLRAEEEAWMMLSEEDRFRSTAEEGVDPSFTESLPIFRSEITRRLGEIESPSIEGKYRNAFSQLDWAEGLEDTTVNFVKHMADDRDLCRRGAAHFAAAKDPALAETLRGKAAWSDATIAELVEIAASACHLRGTCLRVLAEAEEEDIVGVAAAEYLEHVATHTPHARGGDGEDSIPEYPYRAVADKMHAAVAAGASHPGVKRFVEGFADRKAGRLRLGAAEFGGKDAAKLMEHAATVEALCADTEAFLQKVVASPYCEMWRCFFV</sequence>
<proteinExistence type="predicted"/>
<evidence type="ECO:0000313" key="1">
    <source>
        <dbReference type="EnsemblPlants" id="AVESA.00010b.r2.5DG0952860.1.CDS.1"/>
    </source>
</evidence>
<accession>A0ACD5Y718</accession>
<reference evidence="1" key="1">
    <citation type="submission" date="2021-05" db="EMBL/GenBank/DDBJ databases">
        <authorList>
            <person name="Scholz U."/>
            <person name="Mascher M."/>
            <person name="Fiebig A."/>
        </authorList>
    </citation>
    <scope>NUCLEOTIDE SEQUENCE [LARGE SCALE GENOMIC DNA]</scope>
</reference>